<comment type="caution">
    <text evidence="1">The sequence shown here is derived from an EMBL/GenBank/DDBJ whole genome shotgun (WGS) entry which is preliminary data.</text>
</comment>
<sequence>MVHKALFLKLFLKCSNFPSHVTSSTISPFTTIDCHSKTDFFFINFVCLACLAHIQCQVSNILLLVCRLTTLGTSYSRLIKLPVYQTPSPTPLACTVGIHTSCASMLLLRKAEGG</sequence>
<name>A0A9Q1H3Y7_HOLLE</name>
<dbReference type="Proteomes" id="UP001152320">
    <property type="component" value="Chromosome 12"/>
</dbReference>
<keyword evidence="2" id="KW-1185">Reference proteome</keyword>
<gene>
    <name evidence="1" type="ORF">HOLleu_26070</name>
</gene>
<evidence type="ECO:0000313" key="2">
    <source>
        <dbReference type="Proteomes" id="UP001152320"/>
    </source>
</evidence>
<evidence type="ECO:0000313" key="1">
    <source>
        <dbReference type="EMBL" id="KAJ8032519.1"/>
    </source>
</evidence>
<reference evidence="1" key="1">
    <citation type="submission" date="2021-10" db="EMBL/GenBank/DDBJ databases">
        <title>Tropical sea cucumber genome reveals ecological adaptation and Cuvierian tubules defense mechanism.</title>
        <authorList>
            <person name="Chen T."/>
        </authorList>
    </citation>
    <scope>NUCLEOTIDE SEQUENCE</scope>
    <source>
        <strain evidence="1">Nanhai2018</strain>
        <tissue evidence="1">Muscle</tissue>
    </source>
</reference>
<proteinExistence type="predicted"/>
<dbReference type="EMBL" id="JAIZAY010000012">
    <property type="protein sequence ID" value="KAJ8032519.1"/>
    <property type="molecule type" value="Genomic_DNA"/>
</dbReference>
<accession>A0A9Q1H3Y7</accession>
<dbReference type="AlphaFoldDB" id="A0A9Q1H3Y7"/>
<organism evidence="1 2">
    <name type="scientific">Holothuria leucospilota</name>
    <name type="common">Black long sea cucumber</name>
    <name type="synonym">Mertensiothuria leucospilota</name>
    <dbReference type="NCBI Taxonomy" id="206669"/>
    <lineage>
        <taxon>Eukaryota</taxon>
        <taxon>Metazoa</taxon>
        <taxon>Echinodermata</taxon>
        <taxon>Eleutherozoa</taxon>
        <taxon>Echinozoa</taxon>
        <taxon>Holothuroidea</taxon>
        <taxon>Aspidochirotacea</taxon>
        <taxon>Aspidochirotida</taxon>
        <taxon>Holothuriidae</taxon>
        <taxon>Holothuria</taxon>
    </lineage>
</organism>
<protein>
    <submittedName>
        <fullName evidence="1">Uncharacterized protein</fullName>
    </submittedName>
</protein>